<sequence>MTTAPSTPNHRSIEQRLLVTICTPSITEHFESDVEAEDSVQETHSKSAGVQAPIIRQSSLKANRDELRPTFKADALPLVQNSPWQVRLQAHAVQISFAALHCVGKRKWAIITSPVPRHPILRRAHPGDLPGDWVPPSPPLRPQNPDKLSLQGSAGSQKGYPWCQNPIPGQVKFAEGFVEQAYLPKQALEISNSNLVPMTRTISE</sequence>
<dbReference type="Proteomes" id="UP001363622">
    <property type="component" value="Unassembled WGS sequence"/>
</dbReference>
<accession>A0ABR1KJF2</accession>
<evidence type="ECO:0000313" key="3">
    <source>
        <dbReference type="Proteomes" id="UP001363622"/>
    </source>
</evidence>
<dbReference type="EMBL" id="JBBPHU010000008">
    <property type="protein sequence ID" value="KAK7514913.1"/>
    <property type="molecule type" value="Genomic_DNA"/>
</dbReference>
<evidence type="ECO:0000256" key="1">
    <source>
        <dbReference type="SAM" id="MobiDB-lite"/>
    </source>
</evidence>
<gene>
    <name evidence="2" type="ORF">IWZ03DRAFT_382024</name>
</gene>
<reference evidence="2 3" key="1">
    <citation type="submission" date="2024-04" db="EMBL/GenBank/DDBJ databases">
        <title>Phyllosticta paracitricarpa is synonymous to the EU quarantine fungus P. citricarpa based on phylogenomic analyses.</title>
        <authorList>
            <consortium name="Lawrence Berkeley National Laboratory"/>
            <person name="Van Ingen-Buijs V.A."/>
            <person name="Van Westerhoven A.C."/>
            <person name="Haridas S."/>
            <person name="Skiadas P."/>
            <person name="Martin F."/>
            <person name="Groenewald J.Z."/>
            <person name="Crous P.W."/>
            <person name="Seidl M.F."/>
        </authorList>
    </citation>
    <scope>NUCLEOTIDE SEQUENCE [LARGE SCALE GENOMIC DNA]</scope>
    <source>
        <strain evidence="2 3">CBS 123371</strain>
    </source>
</reference>
<proteinExistence type="predicted"/>
<comment type="caution">
    <text evidence="2">The sequence shown here is derived from an EMBL/GenBank/DDBJ whole genome shotgun (WGS) entry which is preliminary data.</text>
</comment>
<name>A0ABR1KJF2_9PEZI</name>
<feature type="region of interest" description="Disordered" evidence="1">
    <location>
        <begin position="124"/>
        <end position="157"/>
    </location>
</feature>
<organism evidence="2 3">
    <name type="scientific">Phyllosticta citriasiana</name>
    <dbReference type="NCBI Taxonomy" id="595635"/>
    <lineage>
        <taxon>Eukaryota</taxon>
        <taxon>Fungi</taxon>
        <taxon>Dikarya</taxon>
        <taxon>Ascomycota</taxon>
        <taxon>Pezizomycotina</taxon>
        <taxon>Dothideomycetes</taxon>
        <taxon>Dothideomycetes incertae sedis</taxon>
        <taxon>Botryosphaeriales</taxon>
        <taxon>Phyllostictaceae</taxon>
        <taxon>Phyllosticta</taxon>
    </lineage>
</organism>
<evidence type="ECO:0000313" key="2">
    <source>
        <dbReference type="EMBL" id="KAK7514913.1"/>
    </source>
</evidence>
<feature type="compositionally biased region" description="Pro residues" evidence="1">
    <location>
        <begin position="133"/>
        <end position="142"/>
    </location>
</feature>
<keyword evidence="3" id="KW-1185">Reference proteome</keyword>
<protein>
    <submittedName>
        <fullName evidence="2">Uncharacterized protein</fullName>
    </submittedName>
</protein>